<organism evidence="1 2">
    <name type="scientific">Sphaerisporangium flaviroseum</name>
    <dbReference type="NCBI Taxonomy" id="509199"/>
    <lineage>
        <taxon>Bacteria</taxon>
        <taxon>Bacillati</taxon>
        <taxon>Actinomycetota</taxon>
        <taxon>Actinomycetes</taxon>
        <taxon>Streptosporangiales</taxon>
        <taxon>Streptosporangiaceae</taxon>
        <taxon>Sphaerisporangium</taxon>
    </lineage>
</organism>
<proteinExistence type="predicted"/>
<gene>
    <name evidence="1" type="ORF">GCM10022226_82510</name>
</gene>
<keyword evidence="2" id="KW-1185">Reference proteome</keyword>
<evidence type="ECO:0008006" key="3">
    <source>
        <dbReference type="Google" id="ProtNLM"/>
    </source>
</evidence>
<name>A0ABP7JKW1_9ACTN</name>
<sequence length="132" mass="14655">MSTPLPSRYADIAARVPRSLSDLRGPSTGEVPLPLRLCWSGMRAFDVGDPAIRLGMYQIVIAEGMLDDVESYLDARLLAEIWPRLRRLIHSAARVEWETRFPALAATASAREAEVRAELLLAREAIRARAVS</sequence>
<reference evidence="2" key="1">
    <citation type="journal article" date="2019" name="Int. J. Syst. Evol. Microbiol.">
        <title>The Global Catalogue of Microorganisms (GCM) 10K type strain sequencing project: providing services to taxonomists for standard genome sequencing and annotation.</title>
        <authorList>
            <consortium name="The Broad Institute Genomics Platform"/>
            <consortium name="The Broad Institute Genome Sequencing Center for Infectious Disease"/>
            <person name="Wu L."/>
            <person name="Ma J."/>
        </authorList>
    </citation>
    <scope>NUCLEOTIDE SEQUENCE [LARGE SCALE GENOMIC DNA]</scope>
    <source>
        <strain evidence="2">JCM 16908</strain>
    </source>
</reference>
<evidence type="ECO:0000313" key="2">
    <source>
        <dbReference type="Proteomes" id="UP001500888"/>
    </source>
</evidence>
<comment type="caution">
    <text evidence="1">The sequence shown here is derived from an EMBL/GenBank/DDBJ whole genome shotgun (WGS) entry which is preliminary data.</text>
</comment>
<dbReference type="Proteomes" id="UP001500888">
    <property type="component" value="Unassembled WGS sequence"/>
</dbReference>
<dbReference type="RefSeq" id="WP_344953654.1">
    <property type="nucleotide sequence ID" value="NZ_BAAAZR010000063.1"/>
</dbReference>
<evidence type="ECO:0000313" key="1">
    <source>
        <dbReference type="EMBL" id="GAA3846435.1"/>
    </source>
</evidence>
<accession>A0ABP7JKW1</accession>
<dbReference type="EMBL" id="BAAAZR010000063">
    <property type="protein sequence ID" value="GAA3846435.1"/>
    <property type="molecule type" value="Genomic_DNA"/>
</dbReference>
<protein>
    <recommendedName>
        <fullName evidence="3">Transcriptional regulator</fullName>
    </recommendedName>
</protein>